<name>A0ABS2MQW0_9FIRM</name>
<dbReference type="RefSeq" id="WP_204663472.1">
    <property type="nucleotide sequence ID" value="NZ_JAFBDT010000007.1"/>
</dbReference>
<dbReference type="Proteomes" id="UP000767854">
    <property type="component" value="Unassembled WGS sequence"/>
</dbReference>
<dbReference type="Pfam" id="PF21447">
    <property type="entry name" value="Ppx-GppA_III"/>
    <property type="match status" value="1"/>
</dbReference>
<dbReference type="Gene3D" id="1.10.3210.10">
    <property type="entry name" value="Hypothetical protein af1432"/>
    <property type="match status" value="1"/>
</dbReference>
<keyword evidence="4" id="KW-0378">Hydrolase</keyword>
<feature type="domain" description="Ppx/GppA phosphatase N-terminal" evidence="2">
    <location>
        <begin position="20"/>
        <end position="299"/>
    </location>
</feature>
<evidence type="ECO:0000313" key="5">
    <source>
        <dbReference type="Proteomes" id="UP000767854"/>
    </source>
</evidence>
<dbReference type="SUPFAM" id="SSF53067">
    <property type="entry name" value="Actin-like ATPase domain"/>
    <property type="match status" value="2"/>
</dbReference>
<dbReference type="InterPro" id="IPR043129">
    <property type="entry name" value="ATPase_NBD"/>
</dbReference>
<evidence type="ECO:0000259" key="2">
    <source>
        <dbReference type="Pfam" id="PF02541"/>
    </source>
</evidence>
<dbReference type="Gene3D" id="3.30.420.150">
    <property type="entry name" value="Exopolyphosphatase. Domain 2"/>
    <property type="match status" value="1"/>
</dbReference>
<dbReference type="Gene3D" id="3.30.420.40">
    <property type="match status" value="1"/>
</dbReference>
<reference evidence="4 5" key="1">
    <citation type="submission" date="2021-01" db="EMBL/GenBank/DDBJ databases">
        <title>Genomic Encyclopedia of Type Strains, Phase IV (KMG-IV): sequencing the most valuable type-strain genomes for metagenomic binning, comparative biology and taxonomic classification.</title>
        <authorList>
            <person name="Goeker M."/>
        </authorList>
    </citation>
    <scope>NUCLEOTIDE SEQUENCE [LARGE SCALE GENOMIC DNA]</scope>
    <source>
        <strain evidence="4 5">DSM 24436</strain>
    </source>
</reference>
<dbReference type="PANTHER" id="PTHR30005">
    <property type="entry name" value="EXOPOLYPHOSPHATASE"/>
    <property type="match status" value="1"/>
</dbReference>
<dbReference type="InterPro" id="IPR003695">
    <property type="entry name" value="Ppx_GppA_N"/>
</dbReference>
<dbReference type="InterPro" id="IPR050273">
    <property type="entry name" value="GppA/Ppx_hydrolase"/>
</dbReference>
<accession>A0ABS2MQW0</accession>
<dbReference type="EMBL" id="JAFBDT010000007">
    <property type="protein sequence ID" value="MBM7561707.1"/>
    <property type="molecule type" value="Genomic_DNA"/>
</dbReference>
<proteinExistence type="inferred from homology"/>
<dbReference type="EC" id="3.6.1.40" evidence="4"/>
<keyword evidence="5" id="KW-1185">Reference proteome</keyword>
<evidence type="ECO:0000256" key="1">
    <source>
        <dbReference type="ARBA" id="ARBA00007125"/>
    </source>
</evidence>
<dbReference type="SUPFAM" id="SSF109604">
    <property type="entry name" value="HD-domain/PDEase-like"/>
    <property type="match status" value="1"/>
</dbReference>
<dbReference type="GO" id="GO:0004309">
    <property type="term" value="F:exopolyphosphatase activity"/>
    <property type="evidence" value="ECO:0007669"/>
    <property type="project" value="UniProtKB-EC"/>
</dbReference>
<dbReference type="GO" id="GO:0008894">
    <property type="term" value="F:guanosine-5'-triphosphate,3'-diphosphate diphosphatase activity"/>
    <property type="evidence" value="ECO:0007669"/>
    <property type="project" value="UniProtKB-EC"/>
</dbReference>
<dbReference type="InterPro" id="IPR048950">
    <property type="entry name" value="Ppx_GppA_C"/>
</dbReference>
<sequence length="502" mass="57840">MESIFAALDLGSNAIKLKIVETAGNGFSTLEDISVPVKLGEEVFLTGAISLERVNEMVDVLIYYKKILKEYGVKVYKVLGTNALREASNSKNVVELIHMKTGFHVEVVDDTIEKFLTYKSIRDQMENYHEIRKSSLLVEINSGSCDVSMYSGNKLIRNEELNLGVKELKYTLMALEDRTVTYAFVLRELVETRTAHLWQGIRARKPKQFVIVGGDAKHIRELLFKNSQKIERRNFISVVEQAMDHTSSLRNQIESKGTDWYEFLANVIVYDVFLKLVDTEYVLIPDISLRDGMLAELAEAHNHVTRYKSFNNDTYSLTREISKRYKSGDPHIRQVEQNALILFNALASIFEFDSRDSLLIRLAANLHEIGKFTRMKDYLEASYDKISNLNILGVSHTEMLMIAYISRMISSSEMYDRPQTMKRLTDDEQMRVTKLSAILSMADALDKSKKQKLKIVAINLKQDIFEIQIEHTKAIYLEEWSFDFTREAFKNIFGIKPELREI</sequence>
<gene>
    <name evidence="4" type="ORF">JOC49_001248</name>
</gene>
<dbReference type="EC" id="3.6.1.11" evidence="4"/>
<evidence type="ECO:0000259" key="3">
    <source>
        <dbReference type="Pfam" id="PF21447"/>
    </source>
</evidence>
<dbReference type="Pfam" id="PF02541">
    <property type="entry name" value="Ppx-GppA"/>
    <property type="match status" value="1"/>
</dbReference>
<dbReference type="PANTHER" id="PTHR30005:SF0">
    <property type="entry name" value="RETROGRADE REGULATION PROTEIN 2"/>
    <property type="match status" value="1"/>
</dbReference>
<protein>
    <submittedName>
        <fullName evidence="4">Exopolyphosphatase/guanosine-5'-triphosphate, 3'-diphosphate pyrophosphatase</fullName>
        <ecNumber evidence="4">3.6.1.11</ecNumber>
        <ecNumber evidence="4">3.6.1.40</ecNumber>
    </submittedName>
</protein>
<organism evidence="4 5">
    <name type="scientific">Fusibacter tunisiensis</name>
    <dbReference type="NCBI Taxonomy" id="1008308"/>
    <lineage>
        <taxon>Bacteria</taxon>
        <taxon>Bacillati</taxon>
        <taxon>Bacillota</taxon>
        <taxon>Clostridia</taxon>
        <taxon>Eubacteriales</taxon>
        <taxon>Eubacteriales Family XII. Incertae Sedis</taxon>
        <taxon>Fusibacter</taxon>
    </lineage>
</organism>
<feature type="domain" description="Ppx/GppA phosphatase C-terminal" evidence="3">
    <location>
        <begin position="320"/>
        <end position="478"/>
    </location>
</feature>
<evidence type="ECO:0000313" key="4">
    <source>
        <dbReference type="EMBL" id="MBM7561707.1"/>
    </source>
</evidence>
<dbReference type="InterPro" id="IPR003607">
    <property type="entry name" value="HD/PDEase_dom"/>
</dbReference>
<comment type="similarity">
    <text evidence="1">Belongs to the GppA/Ppx family.</text>
</comment>
<comment type="caution">
    <text evidence="4">The sequence shown here is derived from an EMBL/GenBank/DDBJ whole genome shotgun (WGS) entry which is preliminary data.</text>
</comment>
<dbReference type="CDD" id="cd00077">
    <property type="entry name" value="HDc"/>
    <property type="match status" value="1"/>
</dbReference>